<evidence type="ECO:0000313" key="2">
    <source>
        <dbReference type="Proteomes" id="UP000499080"/>
    </source>
</evidence>
<gene>
    <name evidence="1" type="ORF">AVEN_207667_1</name>
</gene>
<keyword evidence="2" id="KW-1185">Reference proteome</keyword>
<proteinExistence type="predicted"/>
<dbReference type="EMBL" id="BGPR01004994">
    <property type="protein sequence ID" value="GBN05723.1"/>
    <property type="molecule type" value="Genomic_DNA"/>
</dbReference>
<name>A0A4Y2KW27_ARAVE</name>
<accession>A0A4Y2KW27</accession>
<evidence type="ECO:0000313" key="1">
    <source>
        <dbReference type="EMBL" id="GBN05723.1"/>
    </source>
</evidence>
<sequence length="94" mass="10755">MEKEGKALTFLSLFGHPPLASETHCFRPLFLEAIGSIALAFIMTRIVSLSEFRFMGKEMVRQRELMASVSARKGRWSATKLTDFRRWECAPQSD</sequence>
<dbReference type="Proteomes" id="UP000499080">
    <property type="component" value="Unassembled WGS sequence"/>
</dbReference>
<dbReference type="AlphaFoldDB" id="A0A4Y2KW27"/>
<reference evidence="1 2" key="1">
    <citation type="journal article" date="2019" name="Sci. Rep.">
        <title>Orb-weaving spider Araneus ventricosus genome elucidates the spidroin gene catalogue.</title>
        <authorList>
            <person name="Kono N."/>
            <person name="Nakamura H."/>
            <person name="Ohtoshi R."/>
            <person name="Moran D.A.P."/>
            <person name="Shinohara A."/>
            <person name="Yoshida Y."/>
            <person name="Fujiwara M."/>
            <person name="Mori M."/>
            <person name="Tomita M."/>
            <person name="Arakawa K."/>
        </authorList>
    </citation>
    <scope>NUCLEOTIDE SEQUENCE [LARGE SCALE GENOMIC DNA]</scope>
</reference>
<protein>
    <submittedName>
        <fullName evidence="1">Uncharacterized protein</fullName>
    </submittedName>
</protein>
<comment type="caution">
    <text evidence="1">The sequence shown here is derived from an EMBL/GenBank/DDBJ whole genome shotgun (WGS) entry which is preliminary data.</text>
</comment>
<organism evidence="1 2">
    <name type="scientific">Araneus ventricosus</name>
    <name type="common">Orbweaver spider</name>
    <name type="synonym">Epeira ventricosa</name>
    <dbReference type="NCBI Taxonomy" id="182803"/>
    <lineage>
        <taxon>Eukaryota</taxon>
        <taxon>Metazoa</taxon>
        <taxon>Ecdysozoa</taxon>
        <taxon>Arthropoda</taxon>
        <taxon>Chelicerata</taxon>
        <taxon>Arachnida</taxon>
        <taxon>Araneae</taxon>
        <taxon>Araneomorphae</taxon>
        <taxon>Entelegynae</taxon>
        <taxon>Araneoidea</taxon>
        <taxon>Araneidae</taxon>
        <taxon>Araneus</taxon>
    </lineage>
</organism>